<dbReference type="GO" id="GO:0003677">
    <property type="term" value="F:DNA binding"/>
    <property type="evidence" value="ECO:0007669"/>
    <property type="project" value="UniProtKB-UniRule"/>
</dbReference>
<evidence type="ECO:0000256" key="1">
    <source>
        <dbReference type="ARBA" id="ARBA00023125"/>
    </source>
</evidence>
<sequence>MVLYLDKPKKPKSPFFLFLDEFRAEHKNMEAKQMAGEAGKAWAALDEKKKTPYREKAAKLAEEYKAAMEKYNEKKSKTKSANKPKRPMSAFLYFMKDFRKKNEGKYNITEMVTMGSSAWNELSQKSKEKYEQLAAKAKEEYNEKLKEWDEKDWEE</sequence>
<dbReference type="InterPro" id="IPR009071">
    <property type="entry name" value="HMG_box_dom"/>
</dbReference>
<dbReference type="GO" id="GO:0006357">
    <property type="term" value="P:regulation of transcription by RNA polymerase II"/>
    <property type="evidence" value="ECO:0007669"/>
    <property type="project" value="TreeGrafter"/>
</dbReference>
<evidence type="ECO:0000313" key="5">
    <source>
        <dbReference type="EMBL" id="CAE0661883.1"/>
    </source>
</evidence>
<evidence type="ECO:0000256" key="3">
    <source>
        <dbReference type="SAM" id="Coils"/>
    </source>
</evidence>
<dbReference type="PANTHER" id="PTHR48112:SF22">
    <property type="entry name" value="MITOCHONDRIAL TRANSCRIPTION FACTOR A, ISOFORM B"/>
    <property type="match status" value="1"/>
</dbReference>
<organism evidence="5">
    <name type="scientific">Lotharella globosa</name>
    <dbReference type="NCBI Taxonomy" id="91324"/>
    <lineage>
        <taxon>Eukaryota</taxon>
        <taxon>Sar</taxon>
        <taxon>Rhizaria</taxon>
        <taxon>Cercozoa</taxon>
        <taxon>Chlorarachniophyceae</taxon>
        <taxon>Lotharella</taxon>
    </lineage>
</organism>
<accession>A0A7S4DPL0</accession>
<gene>
    <name evidence="5" type="ORF">LGLO00237_LOCUS13478</name>
</gene>
<proteinExistence type="predicted"/>
<dbReference type="InterPro" id="IPR036910">
    <property type="entry name" value="HMG_box_dom_sf"/>
</dbReference>
<dbReference type="PROSITE" id="PS50118">
    <property type="entry name" value="HMG_BOX_2"/>
    <property type="match status" value="2"/>
</dbReference>
<feature type="coiled-coil region" evidence="3">
    <location>
        <begin position="120"/>
        <end position="151"/>
    </location>
</feature>
<evidence type="ECO:0000256" key="2">
    <source>
        <dbReference type="PROSITE-ProRule" id="PRU00267"/>
    </source>
</evidence>
<dbReference type="GO" id="GO:0005634">
    <property type="term" value="C:nucleus"/>
    <property type="evidence" value="ECO:0007669"/>
    <property type="project" value="UniProtKB-UniRule"/>
</dbReference>
<dbReference type="Pfam" id="PF00505">
    <property type="entry name" value="HMG_box"/>
    <property type="match status" value="2"/>
</dbReference>
<dbReference type="EMBL" id="HBIV01018608">
    <property type="protein sequence ID" value="CAE0661883.1"/>
    <property type="molecule type" value="Transcribed_RNA"/>
</dbReference>
<feature type="DNA-binding region" description="HMG box" evidence="2">
    <location>
        <begin position="84"/>
        <end position="149"/>
    </location>
</feature>
<keyword evidence="3" id="KW-0175">Coiled coil</keyword>
<feature type="DNA-binding region" description="HMG box" evidence="2">
    <location>
        <begin position="8"/>
        <end position="72"/>
    </location>
</feature>
<name>A0A7S4DPL0_9EUKA</name>
<dbReference type="SUPFAM" id="SSF47095">
    <property type="entry name" value="HMG-box"/>
    <property type="match status" value="2"/>
</dbReference>
<evidence type="ECO:0000259" key="4">
    <source>
        <dbReference type="PROSITE" id="PS50118"/>
    </source>
</evidence>
<feature type="domain" description="HMG box" evidence="4">
    <location>
        <begin position="8"/>
        <end position="72"/>
    </location>
</feature>
<feature type="domain" description="HMG box" evidence="4">
    <location>
        <begin position="84"/>
        <end position="149"/>
    </location>
</feature>
<keyword evidence="1 2" id="KW-0238">DNA-binding</keyword>
<dbReference type="Gene3D" id="1.10.30.10">
    <property type="entry name" value="High mobility group box domain"/>
    <property type="match status" value="2"/>
</dbReference>
<dbReference type="AlphaFoldDB" id="A0A7S4DPL0"/>
<keyword evidence="2" id="KW-0539">Nucleus</keyword>
<dbReference type="InterPro" id="IPR050342">
    <property type="entry name" value="HMGB"/>
</dbReference>
<protein>
    <recommendedName>
        <fullName evidence="4">HMG box domain-containing protein</fullName>
    </recommendedName>
</protein>
<feature type="coiled-coil region" evidence="3">
    <location>
        <begin position="54"/>
        <end position="81"/>
    </location>
</feature>
<dbReference type="SMART" id="SM00398">
    <property type="entry name" value="HMG"/>
    <property type="match status" value="2"/>
</dbReference>
<dbReference type="PANTHER" id="PTHR48112">
    <property type="entry name" value="HIGH MOBILITY GROUP PROTEIN DSP1"/>
    <property type="match status" value="1"/>
</dbReference>
<reference evidence="5" key="1">
    <citation type="submission" date="2021-01" db="EMBL/GenBank/DDBJ databases">
        <authorList>
            <person name="Corre E."/>
            <person name="Pelletier E."/>
            <person name="Niang G."/>
            <person name="Scheremetjew M."/>
            <person name="Finn R."/>
            <person name="Kale V."/>
            <person name="Holt S."/>
            <person name="Cochrane G."/>
            <person name="Meng A."/>
            <person name="Brown T."/>
            <person name="Cohen L."/>
        </authorList>
    </citation>
    <scope>NUCLEOTIDE SEQUENCE</scope>
    <source>
        <strain evidence="5">CCCM811</strain>
    </source>
</reference>